<sequence>MRRWLKRILPAPKRLLASGRLGLFGALLKDPNLWHVNRHSAAGGVAVGLFVAFMPPLGQTLIAAAVAILLRVNLPITLAMSFVSNPVTIPPILYFSYSLGCWVLGLDPEHFDLEFWLDWRHWLLVIWPLTVGSAISATLMAGLGYLVVQTIWRWGLIRQLRIRRKRYQAAASTSRVSRPSSRRQT</sequence>
<dbReference type="Proteomes" id="UP001138802">
    <property type="component" value="Unassembled WGS sequence"/>
</dbReference>
<dbReference type="AlphaFoldDB" id="A0A9X0WLD8"/>
<keyword evidence="3" id="KW-0966">Cell projection</keyword>
<evidence type="ECO:0000313" key="4">
    <source>
        <dbReference type="Proteomes" id="UP001138802"/>
    </source>
</evidence>
<feature type="transmembrane region" description="Helical" evidence="1">
    <location>
        <begin position="45"/>
        <end position="70"/>
    </location>
</feature>
<feature type="transmembrane region" description="Helical" evidence="1">
    <location>
        <begin position="125"/>
        <end position="156"/>
    </location>
</feature>
<feature type="domain" description="DUF2062" evidence="2">
    <location>
        <begin position="23"/>
        <end position="159"/>
    </location>
</feature>
<dbReference type="PANTHER" id="PTHR40547:SF1">
    <property type="entry name" value="SLL0298 PROTEIN"/>
    <property type="match status" value="1"/>
</dbReference>
<accession>A0A9X0WLD8</accession>
<gene>
    <name evidence="3" type="ORF">CKO25_18145</name>
</gene>
<reference evidence="3 4" key="1">
    <citation type="journal article" date="2020" name="Microorganisms">
        <title>Osmotic Adaptation and Compatible Solute Biosynthesis of Phototrophic Bacteria as Revealed from Genome Analyses.</title>
        <authorList>
            <person name="Imhoff J.F."/>
            <person name="Rahn T."/>
            <person name="Kunzel S."/>
            <person name="Keller A."/>
            <person name="Neulinger S.C."/>
        </authorList>
    </citation>
    <scope>NUCLEOTIDE SEQUENCE [LARGE SCALE GENOMIC DNA]</scope>
    <source>
        <strain evidence="3 4">DSM 21303</strain>
    </source>
</reference>
<keyword evidence="1" id="KW-1133">Transmembrane helix</keyword>
<keyword evidence="3" id="KW-0969">Cilium</keyword>
<dbReference type="Pfam" id="PF09835">
    <property type="entry name" value="DUF2062"/>
    <property type="match status" value="1"/>
</dbReference>
<evidence type="ECO:0000256" key="1">
    <source>
        <dbReference type="SAM" id="Phobius"/>
    </source>
</evidence>
<dbReference type="EMBL" id="NRSD01000027">
    <property type="protein sequence ID" value="MBK1646530.1"/>
    <property type="molecule type" value="Genomic_DNA"/>
</dbReference>
<keyword evidence="4" id="KW-1185">Reference proteome</keyword>
<comment type="caution">
    <text evidence="3">The sequence shown here is derived from an EMBL/GenBank/DDBJ whole genome shotgun (WGS) entry which is preliminary data.</text>
</comment>
<dbReference type="InterPro" id="IPR018639">
    <property type="entry name" value="DUF2062"/>
</dbReference>
<proteinExistence type="predicted"/>
<dbReference type="PANTHER" id="PTHR40547">
    <property type="entry name" value="SLL0298 PROTEIN"/>
    <property type="match status" value="1"/>
</dbReference>
<keyword evidence="1" id="KW-0472">Membrane</keyword>
<evidence type="ECO:0000313" key="3">
    <source>
        <dbReference type="EMBL" id="MBK1646530.1"/>
    </source>
</evidence>
<keyword evidence="1" id="KW-0812">Transmembrane</keyword>
<dbReference type="RefSeq" id="WP_200389352.1">
    <property type="nucleotide sequence ID" value="NZ_NRSD01000027.1"/>
</dbReference>
<name>A0A9X0WLD8_9GAMM</name>
<protein>
    <submittedName>
        <fullName evidence="3">Flagellar biosynthesis protein FlhF</fullName>
    </submittedName>
</protein>
<organism evidence="3 4">
    <name type="scientific">Thiocapsa imhoffii</name>
    <dbReference type="NCBI Taxonomy" id="382777"/>
    <lineage>
        <taxon>Bacteria</taxon>
        <taxon>Pseudomonadati</taxon>
        <taxon>Pseudomonadota</taxon>
        <taxon>Gammaproteobacteria</taxon>
        <taxon>Chromatiales</taxon>
        <taxon>Chromatiaceae</taxon>
        <taxon>Thiocapsa</taxon>
    </lineage>
</organism>
<evidence type="ECO:0000259" key="2">
    <source>
        <dbReference type="Pfam" id="PF09835"/>
    </source>
</evidence>
<keyword evidence="3" id="KW-0282">Flagellum</keyword>
<feature type="transmembrane region" description="Helical" evidence="1">
    <location>
        <begin position="82"/>
        <end position="105"/>
    </location>
</feature>